<dbReference type="SUPFAM" id="SSF54695">
    <property type="entry name" value="POZ domain"/>
    <property type="match status" value="1"/>
</dbReference>
<proteinExistence type="predicted"/>
<dbReference type="OrthoDB" id="2429148at2759"/>
<name>A0A9N9A176_9GLOM</name>
<protein>
    <submittedName>
        <fullName evidence="1">7251_t:CDS:1</fullName>
    </submittedName>
</protein>
<reference evidence="1" key="1">
    <citation type="submission" date="2021-06" db="EMBL/GenBank/DDBJ databases">
        <authorList>
            <person name="Kallberg Y."/>
            <person name="Tangrot J."/>
            <person name="Rosling A."/>
        </authorList>
    </citation>
    <scope>NUCLEOTIDE SEQUENCE</scope>
    <source>
        <strain evidence="1">IN212</strain>
    </source>
</reference>
<dbReference type="Gene3D" id="3.30.710.10">
    <property type="entry name" value="Potassium Channel Kv1.1, Chain A"/>
    <property type="match status" value="1"/>
</dbReference>
<gene>
    <name evidence="1" type="ORF">RFULGI_LOCUS3095</name>
</gene>
<dbReference type="EMBL" id="CAJVPZ010002557">
    <property type="protein sequence ID" value="CAG8515411.1"/>
    <property type="molecule type" value="Genomic_DNA"/>
</dbReference>
<evidence type="ECO:0000313" key="2">
    <source>
        <dbReference type="Proteomes" id="UP000789396"/>
    </source>
</evidence>
<dbReference type="AlphaFoldDB" id="A0A9N9A176"/>
<dbReference type="InterPro" id="IPR011333">
    <property type="entry name" value="SKP1/BTB/POZ_sf"/>
</dbReference>
<comment type="caution">
    <text evidence="1">The sequence shown here is derived from an EMBL/GenBank/DDBJ whole genome shotgun (WGS) entry which is preliminary data.</text>
</comment>
<sequence length="236" mass="26848">MSIKLLSVFSQEIINLLNDSDEYNVIIHVGKGENVKTYYKTALSKQWAKKEGDSSILRQPNVTPKVFEIILNGTITLNDRDIMEVLEILAAADELLLTDLLDFIQDHLIETKSEWLHSYILKVYQATLSHDSCSILQEFILATISSDPELLFKSPDFLKDESYGPCFGDKDLWMQGDFSQPDNLNLDVDANAIRYIYNKKRNSIPKGVKRNDEKRQSPISASAHGDANFEFSYAPH</sequence>
<dbReference type="Proteomes" id="UP000789396">
    <property type="component" value="Unassembled WGS sequence"/>
</dbReference>
<evidence type="ECO:0000313" key="1">
    <source>
        <dbReference type="EMBL" id="CAG8515411.1"/>
    </source>
</evidence>
<organism evidence="1 2">
    <name type="scientific">Racocetra fulgida</name>
    <dbReference type="NCBI Taxonomy" id="60492"/>
    <lineage>
        <taxon>Eukaryota</taxon>
        <taxon>Fungi</taxon>
        <taxon>Fungi incertae sedis</taxon>
        <taxon>Mucoromycota</taxon>
        <taxon>Glomeromycotina</taxon>
        <taxon>Glomeromycetes</taxon>
        <taxon>Diversisporales</taxon>
        <taxon>Gigasporaceae</taxon>
        <taxon>Racocetra</taxon>
    </lineage>
</organism>
<keyword evidence="2" id="KW-1185">Reference proteome</keyword>
<accession>A0A9N9A176</accession>